<dbReference type="Pfam" id="PF11698">
    <property type="entry name" value="V-ATPase_H_C"/>
    <property type="match status" value="1"/>
</dbReference>
<dbReference type="Pfam" id="PF03224">
    <property type="entry name" value="V-ATPase_H_N"/>
    <property type="match status" value="1"/>
</dbReference>
<evidence type="ECO:0000256" key="3">
    <source>
        <dbReference type="ARBA" id="ARBA00022781"/>
    </source>
</evidence>
<evidence type="ECO:0000256" key="4">
    <source>
        <dbReference type="ARBA" id="ARBA00023065"/>
    </source>
</evidence>
<sequence length="551" mass="64742">MDQIERDIIDCTLLSSPQEWDFVWIYSRKIELFQKILLNELFDQRSDSLNLNFIGKSITTILELSKKFSSYYRSHRILLDYNNYPQMRSLVATPVAATSLLHQKAHDIRQKCIPWQSYHSSQMISDRDFKFISRYEKISAENRAEFIEKHSNELVETFLTMLSTVSKDETIRYILCLINEIFLEDGSRVELFHSYCAKHKDSLWKHYFSLIFRDDEFIQNMTALLIAKSACWTVKHRLKSNDLTMYLNWLIEKLRANTDYIQSVARCLQLMLRVDSYRSKFDDLNGLAAIFDVFSSCTNFQIQYQLIFCIWICTFDLSLVHKMSKYNAIPKLADILSESIKEKVIRMILATFRNLIEKLGDDEPELARENAIILVQCKVLKHLEILQQSGQKFDDPDIKDDIDFLYEKLQASIQDLSSFDEYATEIRSGRLEWSPVHTTEKFWRENAARLNEKNYELLKILIRLLEASKEPMVLAVAAHDIGEYVRHYPRGKVVIETLGGKRLVMQLLSDNDANVRYEALLCVQKLMVQNWEYLGKQLEKETLKKKNLAVK</sequence>
<dbReference type="Proteomes" id="UP000616769">
    <property type="component" value="Unassembled WGS sequence"/>
</dbReference>
<dbReference type="PANTHER" id="PTHR10698:SF0">
    <property type="entry name" value="V-TYPE PROTON ATPASE SUBUNIT H"/>
    <property type="match status" value="1"/>
</dbReference>
<feature type="domain" description="ATPase V1 complex subunit H C-terminal" evidence="6">
    <location>
        <begin position="416"/>
        <end position="531"/>
    </location>
</feature>
<reference evidence="7 8" key="1">
    <citation type="journal article" date="2015" name="Parasit. Vectors">
        <title>Draft genome of the scabies mite.</title>
        <authorList>
            <person name="Rider S.D.Jr."/>
            <person name="Morgan M.S."/>
            <person name="Arlian L.G."/>
        </authorList>
    </citation>
    <scope>NUCLEOTIDE SEQUENCE [LARGE SCALE GENOMIC DNA]</scope>
    <source>
        <strain evidence="7">Arlian Lab</strain>
    </source>
</reference>
<evidence type="ECO:0000256" key="1">
    <source>
        <dbReference type="ARBA" id="ARBA00008613"/>
    </source>
</evidence>
<dbReference type="InterPro" id="IPR011989">
    <property type="entry name" value="ARM-like"/>
</dbReference>
<accession>A0A132A308</accession>
<dbReference type="FunFam" id="1.25.10.10:FF:000067">
    <property type="entry name" value="V-type proton ATPase subunit H"/>
    <property type="match status" value="1"/>
</dbReference>
<dbReference type="InterPro" id="IPR011987">
    <property type="entry name" value="ATPase_V1-cplx_hsu_C"/>
</dbReference>
<dbReference type="OrthoDB" id="10248897at2759"/>
<comment type="similarity">
    <text evidence="1">Belongs to the V-ATPase H subunit family.</text>
</comment>
<keyword evidence="4" id="KW-0406">Ion transport</keyword>
<evidence type="ECO:0000256" key="2">
    <source>
        <dbReference type="ARBA" id="ARBA00022448"/>
    </source>
</evidence>
<dbReference type="GO" id="GO:0046961">
    <property type="term" value="F:proton-transporting ATPase activity, rotational mechanism"/>
    <property type="evidence" value="ECO:0007669"/>
    <property type="project" value="InterPro"/>
</dbReference>
<dbReference type="InterPro" id="IPR038497">
    <property type="entry name" value="ATPase_V1-cplx_hsu_C_sf"/>
</dbReference>
<dbReference type="Gene3D" id="1.25.10.10">
    <property type="entry name" value="Leucine-rich Repeat Variant"/>
    <property type="match status" value="1"/>
</dbReference>
<gene>
    <name evidence="7" type="ORF">QR98_0036890</name>
</gene>
<name>A0A132A308_SARSC</name>
<evidence type="ECO:0000313" key="8">
    <source>
        <dbReference type="Proteomes" id="UP000616769"/>
    </source>
</evidence>
<dbReference type="GO" id="GO:0005765">
    <property type="term" value="C:lysosomal membrane"/>
    <property type="evidence" value="ECO:0007669"/>
    <property type="project" value="TreeGrafter"/>
</dbReference>
<evidence type="ECO:0000313" key="7">
    <source>
        <dbReference type="EMBL" id="KPM05229.1"/>
    </source>
</evidence>
<evidence type="ECO:0000259" key="6">
    <source>
        <dbReference type="Pfam" id="PF11698"/>
    </source>
</evidence>
<keyword evidence="2" id="KW-0813">Transport</keyword>
<dbReference type="InterPro" id="IPR016024">
    <property type="entry name" value="ARM-type_fold"/>
</dbReference>
<dbReference type="PANTHER" id="PTHR10698">
    <property type="entry name" value="V-TYPE PROTON ATPASE SUBUNIT H"/>
    <property type="match status" value="1"/>
</dbReference>
<keyword evidence="3" id="KW-0375">Hydrogen ion transport</keyword>
<dbReference type="EMBL" id="JXLN01010158">
    <property type="protein sequence ID" value="KPM05229.1"/>
    <property type="molecule type" value="Genomic_DNA"/>
</dbReference>
<dbReference type="VEuPathDB" id="VectorBase:SSCA000993"/>
<protein>
    <submittedName>
        <fullName evidence="7">V-type proton ATPase subunit H-like protein</fullName>
    </submittedName>
</protein>
<dbReference type="InterPro" id="IPR004908">
    <property type="entry name" value="ATPase_V1-cplx_hsu"/>
</dbReference>
<proteinExistence type="inferred from homology"/>
<comment type="caution">
    <text evidence="7">The sequence shown here is derived from an EMBL/GenBank/DDBJ whole genome shotgun (WGS) entry which is preliminary data.</text>
</comment>
<dbReference type="AlphaFoldDB" id="A0A132A308"/>
<organism evidence="7 8">
    <name type="scientific">Sarcoptes scabiei</name>
    <name type="common">Itch mite</name>
    <name type="synonym">Acarus scabiei</name>
    <dbReference type="NCBI Taxonomy" id="52283"/>
    <lineage>
        <taxon>Eukaryota</taxon>
        <taxon>Metazoa</taxon>
        <taxon>Ecdysozoa</taxon>
        <taxon>Arthropoda</taxon>
        <taxon>Chelicerata</taxon>
        <taxon>Arachnida</taxon>
        <taxon>Acari</taxon>
        <taxon>Acariformes</taxon>
        <taxon>Sarcoptiformes</taxon>
        <taxon>Astigmata</taxon>
        <taxon>Psoroptidia</taxon>
        <taxon>Sarcoptoidea</taxon>
        <taxon>Sarcoptidae</taxon>
        <taxon>Sarcoptinae</taxon>
        <taxon>Sarcoptes</taxon>
    </lineage>
</organism>
<dbReference type="SUPFAM" id="SSF48371">
    <property type="entry name" value="ARM repeat"/>
    <property type="match status" value="1"/>
</dbReference>
<dbReference type="Gene3D" id="1.25.40.150">
    <property type="entry name" value="V-type ATPase, subunit H, C-terminal domain"/>
    <property type="match status" value="1"/>
</dbReference>
<dbReference type="GO" id="GO:0000221">
    <property type="term" value="C:vacuolar proton-transporting V-type ATPase, V1 domain"/>
    <property type="evidence" value="ECO:0007669"/>
    <property type="project" value="InterPro"/>
</dbReference>
<evidence type="ECO:0000256" key="5">
    <source>
        <dbReference type="ARBA" id="ARBA00046225"/>
    </source>
</evidence>
<comment type="function">
    <text evidence="5">Subunit of the V1 complex of vacuolar(H+)-ATPase (V-ATPase), a multisubunit enzyme composed of a peripheral complex (V1) that hydrolyzes ATP and a membrane integral complex (V0) that translocates protons. V-ATPase is responsible for acidifying and maintaining the pH of intracellular compartments and in some cell types, is targeted to the plasma membrane, where it is responsible for acidifying the extracellular environment. Subunit H is essential for V-ATPase activity, but not for the assembly of the complex.</text>
</comment>
<dbReference type="FunFam" id="1.25.40.150:FF:000001">
    <property type="entry name" value="V-type proton ATPase subunit H"/>
    <property type="match status" value="1"/>
</dbReference>